<sequence length="127" mass="14984">MINSIGDYQAFVCRRTGKIYCHTDAEDFAEFYDELPDDVEDNEKYIAVPDKRELDLGKPLVLDFAREFLPGDFDEIRAIFSKRGAYQKFKALLVRRHALDRWHDFENKATERALRDWCKDNEISVTD</sequence>
<dbReference type="EMBL" id="CAADFC020000016">
    <property type="protein sequence ID" value="VIO73279.1"/>
    <property type="molecule type" value="Genomic_DNA"/>
</dbReference>
<organism evidence="1 2">
    <name type="scientific">Bradyrhizobium ivorense</name>
    <dbReference type="NCBI Taxonomy" id="2511166"/>
    <lineage>
        <taxon>Bacteria</taxon>
        <taxon>Pseudomonadati</taxon>
        <taxon>Pseudomonadota</taxon>
        <taxon>Alphaproteobacteria</taxon>
        <taxon>Hyphomicrobiales</taxon>
        <taxon>Nitrobacteraceae</taxon>
        <taxon>Bradyrhizobium</taxon>
    </lineage>
</organism>
<dbReference type="Proteomes" id="UP000328092">
    <property type="component" value="Unassembled WGS sequence"/>
</dbReference>
<gene>
    <name evidence="1" type="ORF">CI1B_48840</name>
</gene>
<dbReference type="AlphaFoldDB" id="A0A508TEK5"/>
<proteinExistence type="predicted"/>
<evidence type="ECO:0000313" key="1">
    <source>
        <dbReference type="EMBL" id="VIO73279.1"/>
    </source>
</evidence>
<comment type="caution">
    <text evidence="1">The sequence shown here is derived from an EMBL/GenBank/DDBJ whole genome shotgun (WGS) entry which is preliminary data.</text>
</comment>
<name>A0A508TEK5_9BRAD</name>
<reference evidence="1" key="1">
    <citation type="submission" date="2019-02" db="EMBL/GenBank/DDBJ databases">
        <authorList>
            <person name="Pothier F.J."/>
        </authorList>
    </citation>
    <scope>NUCLEOTIDE SEQUENCE</scope>
    <source>
        <strain evidence="1">CI-1B</strain>
    </source>
</reference>
<protein>
    <submittedName>
        <fullName evidence="1">Uncharacterized protein</fullName>
    </submittedName>
</protein>
<keyword evidence="2" id="KW-1185">Reference proteome</keyword>
<evidence type="ECO:0000313" key="2">
    <source>
        <dbReference type="Proteomes" id="UP000328092"/>
    </source>
</evidence>
<accession>A0A508TEK5</accession>